<gene>
    <name evidence="2" type="ORF">Q7514_31345</name>
</gene>
<keyword evidence="3" id="KW-1185">Reference proteome</keyword>
<dbReference type="EMBL" id="JAUTXY010000026">
    <property type="protein sequence ID" value="MEE2062031.1"/>
    <property type="molecule type" value="Genomic_DNA"/>
</dbReference>
<dbReference type="RefSeq" id="WP_159927694.1">
    <property type="nucleotide sequence ID" value="NZ_JAUTXY010000026.1"/>
</dbReference>
<evidence type="ECO:0000313" key="3">
    <source>
        <dbReference type="Proteomes" id="UP001336020"/>
    </source>
</evidence>
<accession>A0ABU7LKC8</accession>
<comment type="caution">
    <text evidence="2">The sequence shown here is derived from an EMBL/GenBank/DDBJ whole genome shotgun (WGS) entry which is preliminary data.</text>
</comment>
<dbReference type="SUPFAM" id="SSF56029">
    <property type="entry name" value="Monooxygenase (hydroxylase) regulatory protein"/>
    <property type="match status" value="1"/>
</dbReference>
<comment type="similarity">
    <text evidence="1">Belongs to the TmoD/XamoD family.</text>
</comment>
<name>A0ABU7LKC8_9NOCA</name>
<proteinExistence type="inferred from homology"/>
<dbReference type="Pfam" id="PF02406">
    <property type="entry name" value="MmoB_DmpM"/>
    <property type="match status" value="1"/>
</dbReference>
<sequence>MTDVTLKMVGPLMRGLDMDLADAVAEAIIADNPDSDVQVHDEGGYVRIQVPEYCRLTQLSLERELGRAFPLVELEPALSGFAGRMKQVKDDEIIWFLERKD</sequence>
<dbReference type="InterPro" id="IPR003454">
    <property type="entry name" value="MOase_MmoB_DmpM"/>
</dbReference>
<evidence type="ECO:0000313" key="2">
    <source>
        <dbReference type="EMBL" id="MEE2062031.1"/>
    </source>
</evidence>
<dbReference type="Gene3D" id="3.90.56.10">
    <property type="entry name" value="Monooxygenase component MmoB/DmpM"/>
    <property type="match status" value="1"/>
</dbReference>
<protein>
    <submittedName>
        <fullName evidence="2">MmoB/DmpM family protein</fullName>
    </submittedName>
</protein>
<organism evidence="2 3">
    <name type="scientific">Rhodococcus artemisiae</name>
    <dbReference type="NCBI Taxonomy" id="714159"/>
    <lineage>
        <taxon>Bacteria</taxon>
        <taxon>Bacillati</taxon>
        <taxon>Actinomycetota</taxon>
        <taxon>Actinomycetes</taxon>
        <taxon>Mycobacteriales</taxon>
        <taxon>Nocardiaceae</taxon>
        <taxon>Rhodococcus</taxon>
    </lineage>
</organism>
<dbReference type="Proteomes" id="UP001336020">
    <property type="component" value="Unassembled WGS sequence"/>
</dbReference>
<evidence type="ECO:0000256" key="1">
    <source>
        <dbReference type="ARBA" id="ARBA00006313"/>
    </source>
</evidence>
<dbReference type="InterPro" id="IPR036889">
    <property type="entry name" value="mOase_MmoB_DmpM_sf"/>
</dbReference>
<reference evidence="2 3" key="1">
    <citation type="submission" date="2023-07" db="EMBL/GenBank/DDBJ databases">
        <authorList>
            <person name="Girao M."/>
            <person name="Carvalho M.F."/>
        </authorList>
    </citation>
    <scope>NUCLEOTIDE SEQUENCE [LARGE SCALE GENOMIC DNA]</scope>
    <source>
        <strain evidence="2 3">YIM65754</strain>
    </source>
</reference>